<feature type="compositionally biased region" description="Polar residues" evidence="6">
    <location>
        <begin position="104"/>
        <end position="119"/>
    </location>
</feature>
<dbReference type="InterPro" id="IPR023214">
    <property type="entry name" value="HAD_sf"/>
</dbReference>
<dbReference type="InterPro" id="IPR059000">
    <property type="entry name" value="ATPase_P-type_domA"/>
</dbReference>
<evidence type="ECO:0000256" key="1">
    <source>
        <dbReference type="ARBA" id="ARBA00004141"/>
    </source>
</evidence>
<dbReference type="InterPro" id="IPR018303">
    <property type="entry name" value="ATPase_P-typ_P_site"/>
</dbReference>
<sequence length="764" mass="82049">MTHSYWDIVRRQTFTLFNAVNLVLALLIAWTGAWQNMFFVGTVLTNWLIGMIQEIRARRTLNQLALLHQDTYRLADGSTVTRDGLEPGMVVVLEQGDQVPCDGTVTSGSGEVDESQQTGESEEVQRTAGDRLLSGMTIISGRLELRADATGDNTRAAKLMHEARSHKKFRSPLRDAIDTIVRFCTIAIIPCGVLLFVRSVYATQVPVKQAINSMAAAVIGMIPEGLVVLTSIALAVASVKLAKEQVLVQQLYCSETLARTDVLCLDKTGTLTQGKMTLVKILTQPGWTEQDVKQILAGLYAVLPDSNATAVAIRRGCEGVPARFFTVQDMKPFASATKFSKVVTRQGTWCVGALSNILADAQNQWAADGGAALAAASQQTSSAPSSAALASSAPSASTSSADQALRTQGIWASRGYRVLALTLDGTPAALLLLQDPLKPDVRQTVGYFRKQGVDLKVISGDDPATVQAIANEAGITGKAVSMQHVGAQDIPVLMQTHSIFGRVTPDQKKAMVQALQVQGHVVAMTGDGVNDVLALKAADCSIAMGSGSQAARAVSSMILLNNQFDDLPGIVVQGRRVINNIQRTASLFLVKTLFSFGLTLLTLVFFRVYPFEPVQLSVISALATGIPSFVLTLEPNDSRVQGSFLKNVLSRAVPGAFNVLILVTIARLLLGTRAQFSTMATLVAGINALWVLFFVCQPMTRIRAALVAFMAAGFVIAVLFFGKLMFLVPLDLWQLVFVIAAAVAIPFVLRLLSALERRILKTGM</sequence>
<keyword evidence="10" id="KW-1185">Reference proteome</keyword>
<dbReference type="NCBIfam" id="TIGR01494">
    <property type="entry name" value="ATPase_P-type"/>
    <property type="match status" value="2"/>
</dbReference>
<evidence type="ECO:0000256" key="5">
    <source>
        <dbReference type="ARBA" id="ARBA00023136"/>
    </source>
</evidence>
<protein>
    <recommendedName>
        <fullName evidence="8">P-type ATPase A domain-containing protein</fullName>
    </recommendedName>
</protein>
<dbReference type="SFLD" id="SFLDF00027">
    <property type="entry name" value="p-type_atpase"/>
    <property type="match status" value="1"/>
</dbReference>
<keyword evidence="5 7" id="KW-0472">Membrane</keyword>
<keyword evidence="4 7" id="KW-1133">Transmembrane helix</keyword>
<dbReference type="GO" id="GO:0016887">
    <property type="term" value="F:ATP hydrolysis activity"/>
    <property type="evidence" value="ECO:0007669"/>
    <property type="project" value="InterPro"/>
</dbReference>
<dbReference type="Pfam" id="PF00122">
    <property type="entry name" value="E1-E2_ATPase"/>
    <property type="match status" value="1"/>
</dbReference>
<dbReference type="InterPro" id="IPR023298">
    <property type="entry name" value="ATPase_P-typ_TM_dom_sf"/>
</dbReference>
<dbReference type="GeneID" id="78479013"/>
<dbReference type="PRINTS" id="PR00119">
    <property type="entry name" value="CATATPASE"/>
</dbReference>
<evidence type="ECO:0000256" key="2">
    <source>
        <dbReference type="ARBA" id="ARBA00022692"/>
    </source>
</evidence>
<dbReference type="PROSITE" id="PS00154">
    <property type="entry name" value="ATPASE_E1_E2"/>
    <property type="match status" value="1"/>
</dbReference>
<evidence type="ECO:0000313" key="9">
    <source>
        <dbReference type="EMBL" id="AMK55639.1"/>
    </source>
</evidence>
<dbReference type="GO" id="GO:0016020">
    <property type="term" value="C:membrane"/>
    <property type="evidence" value="ECO:0007669"/>
    <property type="project" value="UniProtKB-SubCell"/>
</dbReference>
<feature type="transmembrane region" description="Helical" evidence="7">
    <location>
        <begin position="180"/>
        <end position="201"/>
    </location>
</feature>
<evidence type="ECO:0000313" key="10">
    <source>
        <dbReference type="Proteomes" id="UP000069771"/>
    </source>
</evidence>
<feature type="transmembrane region" description="Helical" evidence="7">
    <location>
        <begin position="652"/>
        <end position="670"/>
    </location>
</feature>
<dbReference type="PATRIC" id="fig|1702221.3.peg.2436"/>
<dbReference type="EMBL" id="CP011391">
    <property type="protein sequence ID" value="AMK55639.1"/>
    <property type="molecule type" value="Genomic_DNA"/>
</dbReference>
<dbReference type="InterPro" id="IPR023299">
    <property type="entry name" value="ATPase_P-typ_cyto_dom_N"/>
</dbReference>
<feature type="domain" description="P-type ATPase A" evidence="8">
    <location>
        <begin position="73"/>
        <end position="162"/>
    </location>
</feature>
<dbReference type="InterPro" id="IPR001757">
    <property type="entry name" value="P_typ_ATPase"/>
</dbReference>
<dbReference type="KEGG" id="fro:AALO17_25050"/>
<dbReference type="InterPro" id="IPR008250">
    <property type="entry name" value="ATPase_P-typ_transduc_dom_A_sf"/>
</dbReference>
<dbReference type="Gene3D" id="3.40.1110.10">
    <property type="entry name" value="Calcium-transporting ATPase, cytoplasmic domain N"/>
    <property type="match status" value="1"/>
</dbReference>
<feature type="transmembrane region" description="Helical" evidence="7">
    <location>
        <begin position="36"/>
        <end position="52"/>
    </location>
</feature>
<dbReference type="OrthoDB" id="9760364at2"/>
<feature type="transmembrane region" description="Helical" evidence="7">
    <location>
        <begin position="702"/>
        <end position="726"/>
    </location>
</feature>
<keyword evidence="3" id="KW-1278">Translocase</keyword>
<organism evidence="9 10">
    <name type="scientific">Faecalibaculum rodentium</name>
    <dbReference type="NCBI Taxonomy" id="1702221"/>
    <lineage>
        <taxon>Bacteria</taxon>
        <taxon>Bacillati</taxon>
        <taxon>Bacillota</taxon>
        <taxon>Erysipelotrichia</taxon>
        <taxon>Erysipelotrichales</taxon>
        <taxon>Erysipelotrichaceae</taxon>
        <taxon>Faecalibaculum</taxon>
    </lineage>
</organism>
<dbReference type="SFLD" id="SFLDG00002">
    <property type="entry name" value="C1.7:_P-type_atpase_like"/>
    <property type="match status" value="1"/>
</dbReference>
<evidence type="ECO:0000256" key="4">
    <source>
        <dbReference type="ARBA" id="ARBA00022989"/>
    </source>
</evidence>
<feature type="transmembrane region" description="Helical" evidence="7">
    <location>
        <begin position="676"/>
        <end position="695"/>
    </location>
</feature>
<feature type="transmembrane region" description="Helical" evidence="7">
    <location>
        <begin position="213"/>
        <end position="237"/>
    </location>
</feature>
<feature type="transmembrane region" description="Helical" evidence="7">
    <location>
        <begin position="585"/>
        <end position="608"/>
    </location>
</feature>
<dbReference type="SUPFAM" id="SSF81665">
    <property type="entry name" value="Calcium ATPase, transmembrane domain M"/>
    <property type="match status" value="1"/>
</dbReference>
<keyword evidence="2 7" id="KW-0812">Transmembrane</keyword>
<evidence type="ECO:0000256" key="7">
    <source>
        <dbReference type="SAM" id="Phobius"/>
    </source>
</evidence>
<evidence type="ECO:0000256" key="3">
    <source>
        <dbReference type="ARBA" id="ARBA00022967"/>
    </source>
</evidence>
<dbReference type="PANTHER" id="PTHR42861">
    <property type="entry name" value="CALCIUM-TRANSPORTING ATPASE"/>
    <property type="match status" value="1"/>
</dbReference>
<dbReference type="GO" id="GO:0005524">
    <property type="term" value="F:ATP binding"/>
    <property type="evidence" value="ECO:0007669"/>
    <property type="project" value="InterPro"/>
</dbReference>
<dbReference type="RefSeq" id="WP_067559524.1">
    <property type="nucleotide sequence ID" value="NZ_CANRYF010000021.1"/>
</dbReference>
<gene>
    <name evidence="9" type="ORF">AALO17_25050</name>
</gene>
<dbReference type="InterPro" id="IPR044492">
    <property type="entry name" value="P_typ_ATPase_HD_dom"/>
</dbReference>
<dbReference type="InterPro" id="IPR036412">
    <property type="entry name" value="HAD-like_sf"/>
</dbReference>
<evidence type="ECO:0000256" key="6">
    <source>
        <dbReference type="SAM" id="MobiDB-lite"/>
    </source>
</evidence>
<name>A0A140DYB2_9FIRM</name>
<dbReference type="AlphaFoldDB" id="A0A140DYB2"/>
<feature type="region of interest" description="Disordered" evidence="6">
    <location>
        <begin position="103"/>
        <end position="125"/>
    </location>
</feature>
<comment type="subcellular location">
    <subcellularLocation>
        <location evidence="1">Membrane</location>
        <topology evidence="1">Multi-pass membrane protein</topology>
    </subcellularLocation>
</comment>
<dbReference type="Gene3D" id="2.70.150.10">
    <property type="entry name" value="Calcium-transporting ATPase, cytoplasmic transduction domain A"/>
    <property type="match status" value="1"/>
</dbReference>
<proteinExistence type="predicted"/>
<feature type="transmembrane region" description="Helical" evidence="7">
    <location>
        <begin position="614"/>
        <end position="631"/>
    </location>
</feature>
<feature type="transmembrane region" description="Helical" evidence="7">
    <location>
        <begin position="732"/>
        <end position="752"/>
    </location>
</feature>
<dbReference type="Pfam" id="PF00702">
    <property type="entry name" value="Hydrolase"/>
    <property type="match status" value="1"/>
</dbReference>
<dbReference type="Gene3D" id="1.20.1110.10">
    <property type="entry name" value="Calcium-transporting ATPase, transmembrane domain"/>
    <property type="match status" value="1"/>
</dbReference>
<dbReference type="Gene3D" id="3.40.50.1000">
    <property type="entry name" value="HAD superfamily/HAD-like"/>
    <property type="match status" value="1"/>
</dbReference>
<reference evidence="9 10" key="1">
    <citation type="journal article" date="2016" name="Gut Pathog.">
        <title>Whole genome sequencing of "Faecalibaculum rodentium" ALO17, isolated from C57BL/6J laboratory mouse feces.</title>
        <authorList>
            <person name="Lim S."/>
            <person name="Chang D.H."/>
            <person name="Ahn S."/>
            <person name="Kim B.C."/>
        </authorList>
    </citation>
    <scope>NUCLEOTIDE SEQUENCE [LARGE SCALE GENOMIC DNA]</scope>
    <source>
        <strain evidence="9 10">Alo17</strain>
    </source>
</reference>
<evidence type="ECO:0000259" key="8">
    <source>
        <dbReference type="Pfam" id="PF00122"/>
    </source>
</evidence>
<dbReference type="Proteomes" id="UP000069771">
    <property type="component" value="Chromosome"/>
</dbReference>
<dbReference type="SUPFAM" id="SSF81653">
    <property type="entry name" value="Calcium ATPase, transduction domain A"/>
    <property type="match status" value="1"/>
</dbReference>
<dbReference type="STRING" id="1702221.AALO17_25050"/>
<dbReference type="SFLD" id="SFLDS00003">
    <property type="entry name" value="Haloacid_Dehalogenase"/>
    <property type="match status" value="1"/>
</dbReference>
<dbReference type="SUPFAM" id="SSF56784">
    <property type="entry name" value="HAD-like"/>
    <property type="match status" value="1"/>
</dbReference>
<accession>A0A140DYB2</accession>
<feature type="transmembrane region" description="Helical" evidence="7">
    <location>
        <begin position="12"/>
        <end position="30"/>
    </location>
</feature>